<evidence type="ECO:0000256" key="1">
    <source>
        <dbReference type="SAM" id="MobiDB-lite"/>
    </source>
</evidence>
<reference evidence="2" key="1">
    <citation type="submission" date="2014-09" db="EMBL/GenBank/DDBJ databases">
        <authorList>
            <person name="Magalhaes I.L.F."/>
            <person name="Oliveira U."/>
            <person name="Santos F.R."/>
            <person name="Vidigal T.H.D.A."/>
            <person name="Brescovit A.D."/>
            <person name="Santos A.J."/>
        </authorList>
    </citation>
    <scope>NUCLEOTIDE SEQUENCE</scope>
    <source>
        <tissue evidence="2">Shoot tissue taken approximately 20 cm above the soil surface</tissue>
    </source>
</reference>
<feature type="region of interest" description="Disordered" evidence="1">
    <location>
        <begin position="1"/>
        <end position="20"/>
    </location>
</feature>
<evidence type="ECO:0000313" key="2">
    <source>
        <dbReference type="EMBL" id="JAE15807.1"/>
    </source>
</evidence>
<dbReference type="EMBL" id="GBRH01182089">
    <property type="protein sequence ID" value="JAE15807.1"/>
    <property type="molecule type" value="Transcribed_RNA"/>
</dbReference>
<organism evidence="2">
    <name type="scientific">Arundo donax</name>
    <name type="common">Giant reed</name>
    <name type="synonym">Donax arundinaceus</name>
    <dbReference type="NCBI Taxonomy" id="35708"/>
    <lineage>
        <taxon>Eukaryota</taxon>
        <taxon>Viridiplantae</taxon>
        <taxon>Streptophyta</taxon>
        <taxon>Embryophyta</taxon>
        <taxon>Tracheophyta</taxon>
        <taxon>Spermatophyta</taxon>
        <taxon>Magnoliopsida</taxon>
        <taxon>Liliopsida</taxon>
        <taxon>Poales</taxon>
        <taxon>Poaceae</taxon>
        <taxon>PACMAD clade</taxon>
        <taxon>Arundinoideae</taxon>
        <taxon>Arundineae</taxon>
        <taxon>Arundo</taxon>
    </lineage>
</organism>
<sequence>MNSMRVDMQVHSRPDDNKQHNKLCNKIVLNKQN</sequence>
<accession>A0A0A9FU73</accession>
<name>A0A0A9FU73_ARUDO</name>
<protein>
    <submittedName>
        <fullName evidence="2">Uncharacterized protein</fullName>
    </submittedName>
</protein>
<feature type="compositionally biased region" description="Basic and acidic residues" evidence="1">
    <location>
        <begin position="8"/>
        <end position="19"/>
    </location>
</feature>
<proteinExistence type="predicted"/>
<reference evidence="2" key="2">
    <citation type="journal article" date="2015" name="Data Brief">
        <title>Shoot transcriptome of the giant reed, Arundo donax.</title>
        <authorList>
            <person name="Barrero R.A."/>
            <person name="Guerrero F.D."/>
            <person name="Moolhuijzen P."/>
            <person name="Goolsby J.A."/>
            <person name="Tidwell J."/>
            <person name="Bellgard S.E."/>
            <person name="Bellgard M.I."/>
        </authorList>
    </citation>
    <scope>NUCLEOTIDE SEQUENCE</scope>
    <source>
        <tissue evidence="2">Shoot tissue taken approximately 20 cm above the soil surface</tissue>
    </source>
</reference>
<dbReference type="AlphaFoldDB" id="A0A0A9FU73"/>